<dbReference type="EMBL" id="ML121538">
    <property type="protein sequence ID" value="RPB25370.1"/>
    <property type="molecule type" value="Genomic_DNA"/>
</dbReference>
<feature type="compositionally biased region" description="Polar residues" evidence="4">
    <location>
        <begin position="1741"/>
        <end position="1751"/>
    </location>
</feature>
<feature type="region of interest" description="Disordered" evidence="4">
    <location>
        <begin position="1"/>
        <end position="190"/>
    </location>
</feature>
<dbReference type="GO" id="GO:0003779">
    <property type="term" value="F:actin binding"/>
    <property type="evidence" value="ECO:0007669"/>
    <property type="project" value="InterPro"/>
</dbReference>
<dbReference type="InterPro" id="IPR011989">
    <property type="entry name" value="ARM-like"/>
</dbReference>
<dbReference type="Gene3D" id="6.10.30.50">
    <property type="match status" value="1"/>
</dbReference>
<dbReference type="SMART" id="SM01140">
    <property type="entry name" value="Drf_GBD"/>
    <property type="match status" value="1"/>
</dbReference>
<dbReference type="SUPFAM" id="SSF101447">
    <property type="entry name" value="Formin homology 2 domain (FH2 domain)"/>
    <property type="match status" value="1"/>
</dbReference>
<dbReference type="Pfam" id="PF02181">
    <property type="entry name" value="FH2"/>
    <property type="match status" value="1"/>
</dbReference>
<feature type="compositionally biased region" description="Polar residues" evidence="4">
    <location>
        <begin position="150"/>
        <end position="163"/>
    </location>
</feature>
<feature type="compositionally biased region" description="Pro residues" evidence="4">
    <location>
        <begin position="23"/>
        <end position="37"/>
    </location>
</feature>
<feature type="compositionally biased region" description="Polar residues" evidence="4">
    <location>
        <begin position="1584"/>
        <end position="1593"/>
    </location>
</feature>
<feature type="domain" description="GBD/FH3" evidence="6">
    <location>
        <begin position="223"/>
        <end position="633"/>
    </location>
</feature>
<feature type="compositionally biased region" description="Basic and acidic residues" evidence="4">
    <location>
        <begin position="1306"/>
        <end position="1321"/>
    </location>
</feature>
<dbReference type="PROSITE" id="PS51232">
    <property type="entry name" value="GBD_FH3"/>
    <property type="match status" value="1"/>
</dbReference>
<evidence type="ECO:0000256" key="1">
    <source>
        <dbReference type="ARBA" id="ARBA00023054"/>
    </source>
</evidence>
<evidence type="ECO:0000259" key="5">
    <source>
        <dbReference type="PROSITE" id="PS51231"/>
    </source>
</evidence>
<evidence type="ECO:0000313" key="8">
    <source>
        <dbReference type="EMBL" id="RPB25370.1"/>
    </source>
</evidence>
<feature type="compositionally biased region" description="Pro residues" evidence="4">
    <location>
        <begin position="1132"/>
        <end position="1143"/>
    </location>
</feature>
<dbReference type="InterPro" id="IPR015425">
    <property type="entry name" value="FH2_Formin"/>
</dbReference>
<dbReference type="Pfam" id="PF06371">
    <property type="entry name" value="Drf_GBD"/>
    <property type="match status" value="1"/>
</dbReference>
<dbReference type="InterPro" id="IPR051661">
    <property type="entry name" value="Actin_filament_regulator"/>
</dbReference>
<dbReference type="FunCoup" id="A0A3N4LRB4">
    <property type="interactions" value="449"/>
</dbReference>
<dbReference type="GO" id="GO:0043332">
    <property type="term" value="C:mating projection tip"/>
    <property type="evidence" value="ECO:0007669"/>
    <property type="project" value="TreeGrafter"/>
</dbReference>
<dbReference type="GO" id="GO:0032153">
    <property type="term" value="C:cell division site"/>
    <property type="evidence" value="ECO:0007669"/>
    <property type="project" value="UniProtKB-ARBA"/>
</dbReference>
<name>A0A3N4LRB4_9PEZI</name>
<dbReference type="GO" id="GO:0015629">
    <property type="term" value="C:actin cytoskeleton"/>
    <property type="evidence" value="ECO:0007669"/>
    <property type="project" value="UniProtKB-ARBA"/>
</dbReference>
<feature type="region of interest" description="Disordered" evidence="4">
    <location>
        <begin position="1580"/>
        <end position="1804"/>
    </location>
</feature>
<feature type="domain" description="FH2" evidence="7">
    <location>
        <begin position="1164"/>
        <end position="1581"/>
    </location>
</feature>
<dbReference type="FunFam" id="1.25.10.10:FF:000898">
    <property type="entry name" value="Formin BNI1"/>
    <property type="match status" value="1"/>
</dbReference>
<dbReference type="InParanoid" id="A0A3N4LRB4"/>
<comment type="similarity">
    <text evidence="2">Belongs to the formin homology family. BNI1 subfamily.</text>
</comment>
<evidence type="ECO:0000313" key="9">
    <source>
        <dbReference type="Proteomes" id="UP000267821"/>
    </source>
</evidence>
<reference evidence="8 9" key="1">
    <citation type="journal article" date="2018" name="Nat. Ecol. Evol.">
        <title>Pezizomycetes genomes reveal the molecular basis of ectomycorrhizal truffle lifestyle.</title>
        <authorList>
            <person name="Murat C."/>
            <person name="Payen T."/>
            <person name="Noel B."/>
            <person name="Kuo A."/>
            <person name="Morin E."/>
            <person name="Chen J."/>
            <person name="Kohler A."/>
            <person name="Krizsan K."/>
            <person name="Balestrini R."/>
            <person name="Da Silva C."/>
            <person name="Montanini B."/>
            <person name="Hainaut M."/>
            <person name="Levati E."/>
            <person name="Barry K.W."/>
            <person name="Belfiori B."/>
            <person name="Cichocki N."/>
            <person name="Clum A."/>
            <person name="Dockter R.B."/>
            <person name="Fauchery L."/>
            <person name="Guy J."/>
            <person name="Iotti M."/>
            <person name="Le Tacon F."/>
            <person name="Lindquist E.A."/>
            <person name="Lipzen A."/>
            <person name="Malagnac F."/>
            <person name="Mello A."/>
            <person name="Molinier V."/>
            <person name="Miyauchi S."/>
            <person name="Poulain J."/>
            <person name="Riccioni C."/>
            <person name="Rubini A."/>
            <person name="Sitrit Y."/>
            <person name="Splivallo R."/>
            <person name="Traeger S."/>
            <person name="Wang M."/>
            <person name="Zifcakova L."/>
            <person name="Wipf D."/>
            <person name="Zambonelli A."/>
            <person name="Paolocci F."/>
            <person name="Nowrousian M."/>
            <person name="Ottonello S."/>
            <person name="Baldrian P."/>
            <person name="Spatafora J.W."/>
            <person name="Henrissat B."/>
            <person name="Nagy L.G."/>
            <person name="Aury J.M."/>
            <person name="Wincker P."/>
            <person name="Grigoriev I.V."/>
            <person name="Bonfante P."/>
            <person name="Martin F.M."/>
        </authorList>
    </citation>
    <scope>NUCLEOTIDE SEQUENCE [LARGE SCALE GENOMIC DNA]</scope>
    <source>
        <strain evidence="8 9">ATCC MYA-4762</strain>
    </source>
</reference>
<dbReference type="Gene3D" id="1.25.10.10">
    <property type="entry name" value="Leucine-rich Repeat Variant"/>
    <property type="match status" value="1"/>
</dbReference>
<proteinExistence type="inferred from homology"/>
<feature type="region of interest" description="Disordered" evidence="4">
    <location>
        <begin position="1301"/>
        <end position="1321"/>
    </location>
</feature>
<feature type="compositionally biased region" description="Low complexity" evidence="4">
    <location>
        <begin position="1772"/>
        <end position="1792"/>
    </location>
</feature>
<dbReference type="InterPro" id="IPR014768">
    <property type="entry name" value="GBD/FH3_dom"/>
</dbReference>
<dbReference type="InterPro" id="IPR016024">
    <property type="entry name" value="ARM-type_fold"/>
</dbReference>
<evidence type="ECO:0000256" key="3">
    <source>
        <dbReference type="SAM" id="Coils"/>
    </source>
</evidence>
<dbReference type="InterPro" id="IPR010472">
    <property type="entry name" value="FH3_dom"/>
</dbReference>
<evidence type="ECO:0000256" key="4">
    <source>
        <dbReference type="SAM" id="MobiDB-lite"/>
    </source>
</evidence>
<evidence type="ECO:0000256" key="2">
    <source>
        <dbReference type="ARBA" id="ARBA00037935"/>
    </source>
</evidence>
<sequence length="1869" mass="204435">MSSGNSRSSSGKSIWNKLHKQTPQPPSPTPPLPQPPPREYEDGSKGQRNGAKSGHGSGYRNSISSINTDYQPQVGVNPYQQQGYEGHMERLQMSVELPQPRPGSSRGDDGYRGDYNHYQYANHKSAQHDQFSAYPPGSRPPPSSSSGSSYLNQYNQPRYNTPGSTISVMSNSSSTSSNARSSTDQGPIPGTVMASTRGSILFSNPDMQIFNSSTFSPQEFNFPRPHDDRIIEQLFLELMIKRGWTNLPEQARRQMQAYPADKKWTLVHQDKLTEWQADEGGRGGQTGAQREGSPEWFVKKVFDRTITTKQLQSLSVSLRTQPINWVRAFIEAQGQVALTNVLKGINNHGSKSMGSQEKDLEREYDIVKCLKALMNNKYGADDALQHQSCVAALTASLTSPRVTTRKLVSEVLTFLCHWDRPNGHAKVLAALDQIKNNQGETGRFDAWLRIVEVTIDGRGKLGSLVGASEEVRSGGIGMENLLMEYALATLFLINSLAQGADDVAARVHIRAQFKGCGFSRMASKMKQFKYELIDKQIERYEEDCQVDYEDLLERDGQSMIDGQESEAKDLNDPVAIVEAINSRVQGSRTQDYFISALHHLLLIKDDTGDDRLRLFQLIDAILGHVVMDRRMPDMDLKASLNFSIQNIVDKLKVDSEATHYMEEAVLARQAAEAAIAERDAMAEQVAMGADGLIKKLKEQIEEQDRALEMQRRRNEGLESELNELQISHMQQMQRNELEARELYLMLREAEDAATAAEVDKTSGLANMSATKPVPKDPSIGILDRQRLMEKLEMQLERRKAQAKLEGKHWQQLMPPSDKLRNLREKMDAVQSEARSLEQMQWEEQVRQNAFSNMGLTRNRKNFRRLSSSASVLDRKNRRSRASTDRDSLLEEEEGSEIDSEAGAGEKGVITKATVVNFRRPKADDPQNMNLMSEIRGVVSKVDASDDEMADGDDEAPTKKGRKASIEYSGEDDDGVTMGSSRPSVGSDAPRTPTDEVPGGGDGKTLLTGFNGPPPPPPPTLPGFAGSPPPPPPPMPGLTGPLAPPQPALPGFGGPPPPPPPIPGAFPSLPGFGIASPPPPPGIPGFGTGPPPPPPPLGFNVGGPPAPPGIPGFGGGPPPPPMPPGGFAFGGPGAPPPPPPPFPGAPSGGWLNRSGAPSAPAMNLIGGGPRPKKKLKPMHWEKLDGVEYTLWAARKEGKEKLYSELQVKGVLDEIELMFVFKESKLGTGKKSHNEKKQLISNEVQKSFQIALSKYSTLPASEVVRKIINCDKEMLDNPAILDFLQKEELNNIPDNLMKSMAPYSKDWTQPDRDQLQREQDPNELTREDQIFLETCYELHHYWKSRTRALVLTRNMQADYQDLIQKLTQVVKVADTIKASESFKGILDIILSLGNYMNDANKQATGFKLGSLQRLVNTKDEKNRRNFLDFVEKTVRNKFPEYQSFLDELHECHALERVDVDNLRKEAKVFIDNISNIQQSVDFGNLSDKSKFHPHDRILQVVLPILPEARKKAGYLSDHLKEMSNTFDKLLTFFGENPSDESARKGFFKKISLFLKDYKASHLKNLEIEEDEARAKKRREMIEAAQNKPTKGKSPSSPIPTGAMDSLLQKLRDAGPTQRQQRDARKRARLKNNAKQRKASATIDAGLSGDDGAGAEKEETGLSSGGGGGGEGEGISDGTDADTPALSSPTIAGGDTPTGSNTGGVPRKVSRQRSPDDDPASRAQNMLQALKSGGDVSVGDESDTVSLASLGSFRTSRRPSTDEGQGRRTRRRQRQASSSVNGGGASLLNGASGLGIDPGPATGEDAAARAKSLLLSMGARRGSAEENGAPTAPPLLGLLGEASGSAVVDEPATVVVGSDSTPTPTIEIKEVD</sequence>
<dbReference type="GO" id="GO:0005938">
    <property type="term" value="C:cell cortex"/>
    <property type="evidence" value="ECO:0007669"/>
    <property type="project" value="UniProtKB-ARBA"/>
</dbReference>
<evidence type="ECO:0000259" key="7">
    <source>
        <dbReference type="PROSITE" id="PS51444"/>
    </source>
</evidence>
<dbReference type="SMART" id="SM00498">
    <property type="entry name" value="FH2"/>
    <property type="match status" value="1"/>
</dbReference>
<dbReference type="PROSITE" id="PS51444">
    <property type="entry name" value="FH2"/>
    <property type="match status" value="1"/>
</dbReference>
<feature type="compositionally biased region" description="Low complexity" evidence="4">
    <location>
        <begin position="1"/>
        <end position="13"/>
    </location>
</feature>
<accession>A0A3N4LRB4</accession>
<dbReference type="SMART" id="SM01139">
    <property type="entry name" value="Drf_FH3"/>
    <property type="match status" value="1"/>
</dbReference>
<feature type="compositionally biased region" description="Basic and acidic residues" evidence="4">
    <location>
        <begin position="106"/>
        <end position="115"/>
    </location>
</feature>
<feature type="region of interest" description="Disordered" evidence="4">
    <location>
        <begin position="941"/>
        <end position="1174"/>
    </location>
</feature>
<dbReference type="GO" id="GO:0051016">
    <property type="term" value="P:barbed-end actin filament capping"/>
    <property type="evidence" value="ECO:0007669"/>
    <property type="project" value="TreeGrafter"/>
</dbReference>
<dbReference type="Proteomes" id="UP000267821">
    <property type="component" value="Unassembled WGS sequence"/>
</dbReference>
<organism evidence="8 9">
    <name type="scientific">Terfezia boudieri ATCC MYA-4762</name>
    <dbReference type="NCBI Taxonomy" id="1051890"/>
    <lineage>
        <taxon>Eukaryota</taxon>
        <taxon>Fungi</taxon>
        <taxon>Dikarya</taxon>
        <taxon>Ascomycota</taxon>
        <taxon>Pezizomycotina</taxon>
        <taxon>Pezizomycetes</taxon>
        <taxon>Pezizales</taxon>
        <taxon>Pezizaceae</taxon>
        <taxon>Terfezia</taxon>
    </lineage>
</organism>
<feature type="domain" description="DAD" evidence="5">
    <location>
        <begin position="1594"/>
        <end position="1626"/>
    </location>
</feature>
<dbReference type="GO" id="GO:0051017">
    <property type="term" value="P:actin filament bundle assembly"/>
    <property type="evidence" value="ECO:0007669"/>
    <property type="project" value="TreeGrafter"/>
</dbReference>
<feature type="compositionally biased region" description="Basic residues" evidence="4">
    <location>
        <begin position="1621"/>
        <end position="1635"/>
    </location>
</feature>
<feature type="compositionally biased region" description="Pro residues" evidence="4">
    <location>
        <begin position="1011"/>
        <end position="1063"/>
    </location>
</feature>
<evidence type="ECO:0000259" key="6">
    <source>
        <dbReference type="PROSITE" id="PS51232"/>
    </source>
</evidence>
<dbReference type="InterPro" id="IPR042201">
    <property type="entry name" value="FH2_Formin_sf"/>
</dbReference>
<dbReference type="GO" id="GO:1903475">
    <property type="term" value="P:mitotic actomyosin contractile ring assembly"/>
    <property type="evidence" value="ECO:0007669"/>
    <property type="project" value="TreeGrafter"/>
</dbReference>
<feature type="compositionally biased region" description="Gly residues" evidence="4">
    <location>
        <begin position="1660"/>
        <end position="1672"/>
    </location>
</feature>
<feature type="compositionally biased region" description="Pro residues" evidence="4">
    <location>
        <begin position="1103"/>
        <end position="1123"/>
    </location>
</feature>
<feature type="coiled-coil region" evidence="3">
    <location>
        <begin position="693"/>
        <end position="752"/>
    </location>
</feature>
<dbReference type="PANTHER" id="PTHR47102:SF2">
    <property type="entry name" value="PROTEIN BNI1"/>
    <property type="match status" value="1"/>
</dbReference>
<dbReference type="PROSITE" id="PS51231">
    <property type="entry name" value="DAD"/>
    <property type="match status" value="1"/>
</dbReference>
<keyword evidence="9" id="KW-1185">Reference proteome</keyword>
<dbReference type="InterPro" id="IPR010473">
    <property type="entry name" value="GTPase-bd"/>
</dbReference>
<evidence type="ECO:0008006" key="10">
    <source>
        <dbReference type="Google" id="ProtNLM"/>
    </source>
</evidence>
<keyword evidence="1 3" id="KW-0175">Coiled coil</keyword>
<dbReference type="InterPro" id="IPR014767">
    <property type="entry name" value="DAD_dom"/>
</dbReference>
<feature type="compositionally biased region" description="Low complexity" evidence="4">
    <location>
        <begin position="1064"/>
        <end position="1074"/>
    </location>
</feature>
<dbReference type="OrthoDB" id="1104827at2759"/>
<feature type="compositionally biased region" description="Acidic residues" evidence="4">
    <location>
        <begin position="944"/>
        <end position="954"/>
    </location>
</feature>
<dbReference type="GO" id="GO:0031267">
    <property type="term" value="F:small GTPase binding"/>
    <property type="evidence" value="ECO:0007669"/>
    <property type="project" value="InterPro"/>
</dbReference>
<dbReference type="Pfam" id="PF06367">
    <property type="entry name" value="Drf_FH3"/>
    <property type="match status" value="1"/>
</dbReference>
<feature type="compositionally biased region" description="Pro residues" evidence="4">
    <location>
        <begin position="1075"/>
        <end position="1096"/>
    </location>
</feature>
<feature type="region of interest" description="Disordered" evidence="4">
    <location>
        <begin position="866"/>
        <end position="905"/>
    </location>
</feature>
<feature type="compositionally biased region" description="Polar residues" evidence="4">
    <location>
        <begin position="59"/>
        <end position="71"/>
    </location>
</feature>
<dbReference type="PANTHER" id="PTHR47102">
    <property type="entry name" value="PROTEIN BNI1"/>
    <property type="match status" value="1"/>
</dbReference>
<protein>
    <recommendedName>
        <fullName evidence="10">FH2-domain-containing protein</fullName>
    </recommendedName>
</protein>
<gene>
    <name evidence="8" type="ORF">L211DRAFT_118956</name>
</gene>
<dbReference type="SUPFAM" id="SSF48371">
    <property type="entry name" value="ARM repeat"/>
    <property type="match status" value="1"/>
</dbReference>
<dbReference type="STRING" id="1051890.A0A3N4LRB4"/>
<feature type="compositionally biased region" description="Acidic residues" evidence="4">
    <location>
        <begin position="889"/>
        <end position="899"/>
    </location>
</feature>
<dbReference type="FunFam" id="1.20.58.2220:FF:000006">
    <property type="entry name" value="Cytokinesis protein sepA"/>
    <property type="match status" value="1"/>
</dbReference>
<dbReference type="Gene3D" id="1.10.238.150">
    <property type="entry name" value="Formin, FH3 diaphanous domain"/>
    <property type="match status" value="1"/>
</dbReference>
<feature type="compositionally biased region" description="Low complexity" evidence="4">
    <location>
        <begin position="164"/>
        <end position="183"/>
    </location>
</feature>
<dbReference type="Gene3D" id="1.20.58.2220">
    <property type="entry name" value="Formin, FH2 domain"/>
    <property type="match status" value="1"/>
</dbReference>